<evidence type="ECO:0000256" key="3">
    <source>
        <dbReference type="ARBA" id="ARBA00023235"/>
    </source>
</evidence>
<dbReference type="PANTHER" id="PTHR21600">
    <property type="entry name" value="MITOCHONDRIAL RNA PSEUDOURIDINE SYNTHASE"/>
    <property type="match status" value="1"/>
</dbReference>
<protein>
    <recommendedName>
        <fullName evidence="4">RNA pseudouridylate synthase</fullName>
    </recommendedName>
    <alternativeName>
        <fullName evidence="5">RNA-uridine isomerase</fullName>
    </alternativeName>
</protein>
<dbReference type="InterPro" id="IPR006145">
    <property type="entry name" value="PsdUridine_synth_RsuA/RluA"/>
</dbReference>
<evidence type="ECO:0000256" key="5">
    <source>
        <dbReference type="ARBA" id="ARBA00033164"/>
    </source>
</evidence>
<dbReference type="InterPro" id="IPR050188">
    <property type="entry name" value="RluA_PseudoU_synthase"/>
</dbReference>
<dbReference type="InterPro" id="IPR020103">
    <property type="entry name" value="PsdUridine_synth_cat_dom_sf"/>
</dbReference>
<organism evidence="7 8">
    <name type="scientific">Anaeromassilibacillus senegalensis</name>
    <dbReference type="NCBI Taxonomy" id="1673717"/>
    <lineage>
        <taxon>Bacteria</taxon>
        <taxon>Bacillati</taxon>
        <taxon>Bacillota</taxon>
        <taxon>Clostridia</taxon>
        <taxon>Eubacteriales</taxon>
        <taxon>Acutalibacteraceae</taxon>
        <taxon>Anaeromassilibacillus</taxon>
    </lineage>
</organism>
<feature type="domain" description="Pseudouridine synthase RsuA/RluA-like" evidence="6">
    <location>
        <begin position="87"/>
        <end position="231"/>
    </location>
</feature>
<evidence type="ECO:0000313" key="8">
    <source>
        <dbReference type="Proteomes" id="UP001298681"/>
    </source>
</evidence>
<dbReference type="RefSeq" id="WP_191441366.1">
    <property type="nucleotide sequence ID" value="NZ_JAKNHQ010000021.1"/>
</dbReference>
<comment type="caution">
    <text evidence="7">The sequence shown here is derived from an EMBL/GenBank/DDBJ whole genome shotgun (WGS) entry which is preliminary data.</text>
</comment>
<dbReference type="PANTHER" id="PTHR21600:SF44">
    <property type="entry name" value="RIBOSOMAL LARGE SUBUNIT PSEUDOURIDINE SYNTHASE D"/>
    <property type="match status" value="1"/>
</dbReference>
<name>A0ABS9MLQ3_9FIRM</name>
<evidence type="ECO:0000259" key="6">
    <source>
        <dbReference type="Pfam" id="PF00849"/>
    </source>
</evidence>
<dbReference type="InterPro" id="IPR006224">
    <property type="entry name" value="PsdUridine_synth_RluA-like_CS"/>
</dbReference>
<accession>A0ABS9MLQ3</accession>
<reference evidence="7 8" key="1">
    <citation type="submission" date="2022-01" db="EMBL/GenBank/DDBJ databases">
        <title>Collection of gut derived symbiotic bacterial strains cultured from healthy donors.</title>
        <authorList>
            <person name="Lin H."/>
            <person name="Kohout C."/>
            <person name="Waligurski E."/>
            <person name="Pamer E.G."/>
        </authorList>
    </citation>
    <scope>NUCLEOTIDE SEQUENCE [LARGE SCALE GENOMIC DNA]</scope>
    <source>
        <strain evidence="7 8">DFI.7.58</strain>
    </source>
</reference>
<dbReference type="EMBL" id="JAKNHQ010000021">
    <property type="protein sequence ID" value="MCG4611732.1"/>
    <property type="molecule type" value="Genomic_DNA"/>
</dbReference>
<keyword evidence="3" id="KW-0413">Isomerase</keyword>
<dbReference type="SUPFAM" id="SSF55120">
    <property type="entry name" value="Pseudouridine synthase"/>
    <property type="match status" value="1"/>
</dbReference>
<dbReference type="Pfam" id="PF00849">
    <property type="entry name" value="PseudoU_synth_2"/>
    <property type="match status" value="1"/>
</dbReference>
<comment type="similarity">
    <text evidence="2">Belongs to the pseudouridine synthase RluA family.</text>
</comment>
<dbReference type="Gene3D" id="3.30.2350.10">
    <property type="entry name" value="Pseudouridine synthase"/>
    <property type="match status" value="1"/>
</dbReference>
<dbReference type="Proteomes" id="UP001298681">
    <property type="component" value="Unassembled WGS sequence"/>
</dbReference>
<dbReference type="CDD" id="cd02869">
    <property type="entry name" value="PseudoU_synth_RluA_like"/>
    <property type="match status" value="1"/>
</dbReference>
<keyword evidence="8" id="KW-1185">Reference proteome</keyword>
<sequence length="300" mass="32672">MRKLTFTVPEAYDAAQLKGFLRHFCGVSARLLTDLKKEPLGITVNGVHATVRKVLQAGDQVQLALPADGACPEPVDLPLAPLYEDRDLLAVDKPAAMPVHPSPGHDRDSLANAAAAYFQKKDACCAFRPVYRLDRDTTGVLVLAKNTYAAARLAHGIEKVYLAVCEGILTGSGTENGPIERLPGHTIQRCVSENGIHAVTHWRALCCSKSHTLAAFRLETGRTHQIRVHMSNRGNPLAGDDLYGGSREYIGRQALHCAQATFQHPVTGERMCIIAPVPEDFCILLESCGLQVPQNYSNFI</sequence>
<evidence type="ECO:0000313" key="7">
    <source>
        <dbReference type="EMBL" id="MCG4611732.1"/>
    </source>
</evidence>
<comment type="catalytic activity">
    <reaction evidence="1">
        <text>a uridine in RNA = a pseudouridine in RNA</text>
        <dbReference type="Rhea" id="RHEA:48348"/>
        <dbReference type="Rhea" id="RHEA-COMP:12068"/>
        <dbReference type="Rhea" id="RHEA-COMP:12069"/>
        <dbReference type="ChEBI" id="CHEBI:65314"/>
        <dbReference type="ChEBI" id="CHEBI:65315"/>
    </reaction>
</comment>
<evidence type="ECO:0000256" key="2">
    <source>
        <dbReference type="ARBA" id="ARBA00010876"/>
    </source>
</evidence>
<proteinExistence type="inferred from homology"/>
<evidence type="ECO:0000256" key="4">
    <source>
        <dbReference type="ARBA" id="ARBA00031870"/>
    </source>
</evidence>
<dbReference type="PROSITE" id="PS01129">
    <property type="entry name" value="PSI_RLU"/>
    <property type="match status" value="1"/>
</dbReference>
<gene>
    <name evidence="7" type="ORF">L0P57_12420</name>
</gene>
<evidence type="ECO:0000256" key="1">
    <source>
        <dbReference type="ARBA" id="ARBA00000073"/>
    </source>
</evidence>